<comment type="caution">
    <text evidence="2">The sequence shown here is derived from an EMBL/GenBank/DDBJ whole genome shotgun (WGS) entry which is preliminary data.</text>
</comment>
<dbReference type="Gene3D" id="3.10.100.10">
    <property type="entry name" value="Mannose-Binding Protein A, subunit A"/>
    <property type="match status" value="1"/>
</dbReference>
<dbReference type="EMBL" id="BMAT01002677">
    <property type="protein sequence ID" value="GFS11474.1"/>
    <property type="molecule type" value="Genomic_DNA"/>
</dbReference>
<evidence type="ECO:0000313" key="2">
    <source>
        <dbReference type="EMBL" id="GFS11474.1"/>
    </source>
</evidence>
<keyword evidence="3" id="KW-1185">Reference proteome</keyword>
<gene>
    <name evidence="2" type="ORF">ElyMa_001348100</name>
</gene>
<proteinExistence type="predicted"/>
<sequence>MYNSDTGLCTPCSYLKSQAFGAALAPSNTEGDLFATSSCDSSDSFTYVTSGDESACIMASDFIANYDDANKHCRDLGSHLFVAPNITRLQLMPHGEYRLIGLTDIDTEGVYVWQETGMAISNDYATQFFGPGDPNNWNNIEHCILFMAGAGATGVDYSCSIAYAKFVCERPLYNH</sequence>
<reference evidence="2 3" key="1">
    <citation type="journal article" date="2021" name="Elife">
        <title>Chloroplast acquisition without the gene transfer in kleptoplastic sea slugs, Plakobranchus ocellatus.</title>
        <authorList>
            <person name="Maeda T."/>
            <person name="Takahashi S."/>
            <person name="Yoshida T."/>
            <person name="Shimamura S."/>
            <person name="Takaki Y."/>
            <person name="Nagai Y."/>
            <person name="Toyoda A."/>
            <person name="Suzuki Y."/>
            <person name="Arimoto A."/>
            <person name="Ishii H."/>
            <person name="Satoh N."/>
            <person name="Nishiyama T."/>
            <person name="Hasebe M."/>
            <person name="Maruyama T."/>
            <person name="Minagawa J."/>
            <person name="Obokata J."/>
            <person name="Shigenobu S."/>
        </authorList>
    </citation>
    <scope>NUCLEOTIDE SEQUENCE [LARGE SCALE GENOMIC DNA]</scope>
</reference>
<accession>A0AAV4ILS0</accession>
<feature type="domain" description="C-type lectin" evidence="1">
    <location>
        <begin position="65"/>
        <end position="170"/>
    </location>
</feature>
<dbReference type="Proteomes" id="UP000762676">
    <property type="component" value="Unassembled WGS sequence"/>
</dbReference>
<name>A0AAV4ILS0_9GAST</name>
<dbReference type="InterPro" id="IPR016187">
    <property type="entry name" value="CTDL_fold"/>
</dbReference>
<dbReference type="SUPFAM" id="SSF56436">
    <property type="entry name" value="C-type lectin-like"/>
    <property type="match status" value="1"/>
</dbReference>
<evidence type="ECO:0000313" key="3">
    <source>
        <dbReference type="Proteomes" id="UP000762676"/>
    </source>
</evidence>
<evidence type="ECO:0000259" key="1">
    <source>
        <dbReference type="Pfam" id="PF00059"/>
    </source>
</evidence>
<dbReference type="CDD" id="cd00037">
    <property type="entry name" value="CLECT"/>
    <property type="match status" value="1"/>
</dbReference>
<dbReference type="AlphaFoldDB" id="A0AAV4ILS0"/>
<organism evidence="2 3">
    <name type="scientific">Elysia marginata</name>
    <dbReference type="NCBI Taxonomy" id="1093978"/>
    <lineage>
        <taxon>Eukaryota</taxon>
        <taxon>Metazoa</taxon>
        <taxon>Spiralia</taxon>
        <taxon>Lophotrochozoa</taxon>
        <taxon>Mollusca</taxon>
        <taxon>Gastropoda</taxon>
        <taxon>Heterobranchia</taxon>
        <taxon>Euthyneura</taxon>
        <taxon>Panpulmonata</taxon>
        <taxon>Sacoglossa</taxon>
        <taxon>Placobranchoidea</taxon>
        <taxon>Plakobranchidae</taxon>
        <taxon>Elysia</taxon>
    </lineage>
</organism>
<dbReference type="InterPro" id="IPR001304">
    <property type="entry name" value="C-type_lectin-like"/>
</dbReference>
<dbReference type="Pfam" id="PF00059">
    <property type="entry name" value="Lectin_C"/>
    <property type="match status" value="1"/>
</dbReference>
<protein>
    <submittedName>
        <fullName evidence="2">C-type lectin</fullName>
    </submittedName>
</protein>
<dbReference type="InterPro" id="IPR016186">
    <property type="entry name" value="C-type_lectin-like/link_sf"/>
</dbReference>